<feature type="repeat" description="ANK" evidence="1">
    <location>
        <begin position="148"/>
        <end position="180"/>
    </location>
</feature>
<dbReference type="SUPFAM" id="SSF48403">
    <property type="entry name" value="Ankyrin repeat"/>
    <property type="match status" value="1"/>
</dbReference>
<dbReference type="Pfam" id="PF00023">
    <property type="entry name" value="Ank"/>
    <property type="match status" value="1"/>
</dbReference>
<name>A0A345ZCJ1_9BACT</name>
<sequence>MKIIQVTKILLFLCISIQLPAMDEKIKIAEDNEKTIELTLHRLPDMIQGFELIRLVDNRYPTFEEFLQENLEVGEDGVDPDYGQVVQEAFVSIIHAMHLHYIPRFITSNIDIMQENDPFIRFITYVQQHRDGFMVYAIPKWMREINLLGETLLHKVVMNCNSSTYRTLLSFGADINAQNNRGRTPLHVAVMNSYHDEVVNLMTLGANFTMQDIHGKTPLHHAISNEDQQMIHILLQAHANTQIADNHGDNAFAFAARIGNDDIKNMIQAHNLQLNIGATPMQVFDFDGNIVNAGL</sequence>
<dbReference type="PANTHER" id="PTHR24157:SF3">
    <property type="entry name" value="ANKYRIN REPEAT, SAM AND BASIC LEUCINE ZIPPER DOMAIN-CONTAINING PROTEIN 1"/>
    <property type="match status" value="1"/>
</dbReference>
<dbReference type="PROSITE" id="PS50297">
    <property type="entry name" value="ANK_REP_REGION"/>
    <property type="match status" value="3"/>
</dbReference>
<dbReference type="InterPro" id="IPR002110">
    <property type="entry name" value="Ankyrin_rpt"/>
</dbReference>
<proteinExistence type="predicted"/>
<dbReference type="PROSITE" id="PS50088">
    <property type="entry name" value="ANK_REPEAT"/>
    <property type="match status" value="3"/>
</dbReference>
<dbReference type="Pfam" id="PF12796">
    <property type="entry name" value="Ank_2"/>
    <property type="match status" value="1"/>
</dbReference>
<organism evidence="2 3">
    <name type="scientific">Candidatus Chromulinivorax destructor</name>
    <dbReference type="NCBI Taxonomy" id="2066483"/>
    <lineage>
        <taxon>Bacteria</taxon>
        <taxon>Candidatus Babelota</taxon>
        <taxon>Candidatus Babeliae</taxon>
        <taxon>Candidatus Babeliales</taxon>
        <taxon>Candidatus Chromulinivoraceae</taxon>
        <taxon>Candidatus Chromulinivorax</taxon>
    </lineage>
</organism>
<gene>
    <name evidence="2" type="ORF">C0J27_04725</name>
</gene>
<reference evidence="2 3" key="1">
    <citation type="submission" date="2017-12" db="EMBL/GenBank/DDBJ databases">
        <title>Chromulinavorax destructans is a abundant pathogen of dominant heterotrophic picoflagllates.</title>
        <authorList>
            <person name="Deeg C.M."/>
            <person name="Zimmer M."/>
            <person name="Suttle C.A."/>
        </authorList>
    </citation>
    <scope>NUCLEOTIDE SEQUENCE [LARGE SCALE GENOMIC DNA]</scope>
    <source>
        <strain evidence="2 3">SeV1</strain>
    </source>
</reference>
<dbReference type="RefSeq" id="WP_115586023.1">
    <property type="nucleotide sequence ID" value="NZ_CP025544.1"/>
</dbReference>
<keyword evidence="1" id="KW-0040">ANK repeat</keyword>
<protein>
    <submittedName>
        <fullName evidence="2">Uncharacterized protein</fullName>
    </submittedName>
</protein>
<dbReference type="InterPro" id="IPR036770">
    <property type="entry name" value="Ankyrin_rpt-contain_sf"/>
</dbReference>
<keyword evidence="3" id="KW-1185">Reference proteome</keyword>
<evidence type="ECO:0000313" key="3">
    <source>
        <dbReference type="Proteomes" id="UP000254834"/>
    </source>
</evidence>
<evidence type="ECO:0000256" key="1">
    <source>
        <dbReference type="PROSITE-ProRule" id="PRU00023"/>
    </source>
</evidence>
<dbReference type="Proteomes" id="UP000254834">
    <property type="component" value="Chromosome"/>
</dbReference>
<dbReference type="EMBL" id="CP025544">
    <property type="protein sequence ID" value="AXK61008.1"/>
    <property type="molecule type" value="Genomic_DNA"/>
</dbReference>
<evidence type="ECO:0000313" key="2">
    <source>
        <dbReference type="EMBL" id="AXK61008.1"/>
    </source>
</evidence>
<dbReference type="GO" id="GO:0071546">
    <property type="term" value="C:pi-body"/>
    <property type="evidence" value="ECO:0007669"/>
    <property type="project" value="TreeGrafter"/>
</dbReference>
<feature type="repeat" description="ANK" evidence="1">
    <location>
        <begin position="214"/>
        <end position="246"/>
    </location>
</feature>
<dbReference type="OrthoDB" id="671583at2"/>
<accession>A0A345ZCJ1</accession>
<dbReference type="KEGG" id="cdes:C0J27_04725"/>
<dbReference type="PANTHER" id="PTHR24157">
    <property type="entry name" value="ANKYRIN REPEAT, SAM AND BASIC LEUCINE ZIPPER DOMAIN-CONTAINING PROTEIN 1"/>
    <property type="match status" value="1"/>
</dbReference>
<feature type="repeat" description="ANK" evidence="1">
    <location>
        <begin position="181"/>
        <end position="213"/>
    </location>
</feature>
<dbReference type="Gene3D" id="1.25.40.20">
    <property type="entry name" value="Ankyrin repeat-containing domain"/>
    <property type="match status" value="1"/>
</dbReference>
<dbReference type="SMART" id="SM00248">
    <property type="entry name" value="ANK"/>
    <property type="match status" value="4"/>
</dbReference>
<dbReference type="AlphaFoldDB" id="A0A345ZCJ1"/>